<accession>A0A7X2ZF79</accession>
<feature type="compositionally biased region" description="Polar residues" evidence="1">
    <location>
        <begin position="241"/>
        <end position="251"/>
    </location>
</feature>
<feature type="region of interest" description="Disordered" evidence="1">
    <location>
        <begin position="153"/>
        <end position="174"/>
    </location>
</feature>
<feature type="compositionally biased region" description="Low complexity" evidence="1">
    <location>
        <begin position="71"/>
        <end position="83"/>
    </location>
</feature>
<evidence type="ECO:0000313" key="3">
    <source>
        <dbReference type="Proteomes" id="UP000450917"/>
    </source>
</evidence>
<organism evidence="2 3">
    <name type="scientific">Paenibacillus validus</name>
    <dbReference type="NCBI Taxonomy" id="44253"/>
    <lineage>
        <taxon>Bacteria</taxon>
        <taxon>Bacillati</taxon>
        <taxon>Bacillota</taxon>
        <taxon>Bacilli</taxon>
        <taxon>Bacillales</taxon>
        <taxon>Paenibacillaceae</taxon>
        <taxon>Paenibacillus</taxon>
    </lineage>
</organism>
<name>A0A7X2ZF79_9BACL</name>
<feature type="region of interest" description="Disordered" evidence="1">
    <location>
        <begin position="71"/>
        <end position="91"/>
    </location>
</feature>
<feature type="region of interest" description="Disordered" evidence="1">
    <location>
        <begin position="196"/>
        <end position="256"/>
    </location>
</feature>
<sequence>MYSQFQNNFQNQAGASGIVNSQYRGYETKYQPVGFVQSQYNSSINQGANNQFNAGMNNMNNQQQFVNNQQQFASSYSQQQSPQAYHTASYRGNQQGHDAYLRSDSTQPAQSQYGIGAASGINNSAYTSTSFGSNAFQANQPNNQYQSAQSFHTAGYRGDQPGHDAYLRSDSTQTAQSQYGIGASSYANSPYTSSFSTGINSNQQQMGTGASYSQFQNQSPQSYHTASYRGNQQGHDAYLRSDSTQPAQSQYGMGASGMNRYQF</sequence>
<reference evidence="2 3" key="1">
    <citation type="submission" date="2019-11" db="EMBL/GenBank/DDBJ databases">
        <title>Draft genome sequences of five Paenibacillus species of dairy origin.</title>
        <authorList>
            <person name="Olajide A.M."/>
            <person name="Chen S."/>
            <person name="Lapointe G."/>
        </authorList>
    </citation>
    <scope>NUCLEOTIDE SEQUENCE [LARGE SCALE GENOMIC DNA]</scope>
    <source>
        <strain evidence="2 3">2CS3</strain>
    </source>
</reference>
<keyword evidence="3" id="KW-1185">Reference proteome</keyword>
<dbReference type="Proteomes" id="UP000450917">
    <property type="component" value="Unassembled WGS sequence"/>
</dbReference>
<dbReference type="AlphaFoldDB" id="A0A7X2ZF79"/>
<evidence type="ECO:0000313" key="2">
    <source>
        <dbReference type="EMBL" id="MUG73103.1"/>
    </source>
</evidence>
<feature type="compositionally biased region" description="Polar residues" evidence="1">
    <location>
        <begin position="196"/>
        <end position="234"/>
    </location>
</feature>
<protein>
    <submittedName>
        <fullName evidence="2">Uncharacterized protein</fullName>
    </submittedName>
</protein>
<comment type="caution">
    <text evidence="2">The sequence shown here is derived from an EMBL/GenBank/DDBJ whole genome shotgun (WGS) entry which is preliminary data.</text>
</comment>
<proteinExistence type="predicted"/>
<evidence type="ECO:0000256" key="1">
    <source>
        <dbReference type="SAM" id="MobiDB-lite"/>
    </source>
</evidence>
<dbReference type="RefSeq" id="WP_054797015.1">
    <property type="nucleotide sequence ID" value="NZ_JBDLZV010000001.1"/>
</dbReference>
<gene>
    <name evidence="2" type="ORF">GNP93_20950</name>
</gene>
<dbReference type="EMBL" id="WNZX01000021">
    <property type="protein sequence ID" value="MUG73103.1"/>
    <property type="molecule type" value="Genomic_DNA"/>
</dbReference>